<dbReference type="RefSeq" id="WP_053570213.1">
    <property type="nucleotide sequence ID" value="NZ_FCNY02000005.1"/>
</dbReference>
<name>A0A158GPG0_CABCO</name>
<evidence type="ECO:0000256" key="1">
    <source>
        <dbReference type="ARBA" id="ARBA00001933"/>
    </source>
</evidence>
<dbReference type="PANTHER" id="PTHR46383:SF1">
    <property type="entry name" value="ASPARTATE AMINOTRANSFERASE"/>
    <property type="match status" value="1"/>
</dbReference>
<dbReference type="FunFam" id="3.40.640.10:FF:000033">
    <property type="entry name" value="Aspartate aminotransferase"/>
    <property type="match status" value="1"/>
</dbReference>
<evidence type="ECO:0000256" key="3">
    <source>
        <dbReference type="ARBA" id="ARBA00022576"/>
    </source>
</evidence>
<protein>
    <recommendedName>
        <fullName evidence="6">Aminotransferase</fullName>
        <ecNumber evidence="6">2.6.1.-</ecNumber>
    </recommendedName>
</protein>
<comment type="cofactor">
    <cofactor evidence="1 6">
        <name>pyridoxal 5'-phosphate</name>
        <dbReference type="ChEBI" id="CHEBI:597326"/>
    </cofactor>
</comment>
<dbReference type="GO" id="GO:0006520">
    <property type="term" value="P:amino acid metabolic process"/>
    <property type="evidence" value="ECO:0007669"/>
    <property type="project" value="InterPro"/>
</dbReference>
<dbReference type="Pfam" id="PF00155">
    <property type="entry name" value="Aminotran_1_2"/>
    <property type="match status" value="1"/>
</dbReference>
<dbReference type="EC" id="2.6.1.-" evidence="6"/>
<dbReference type="Gene3D" id="3.40.640.10">
    <property type="entry name" value="Type I PLP-dependent aspartate aminotransferase-like (Major domain)"/>
    <property type="match status" value="1"/>
</dbReference>
<dbReference type="CDD" id="cd00609">
    <property type="entry name" value="AAT_like"/>
    <property type="match status" value="1"/>
</dbReference>
<evidence type="ECO:0000313" key="9">
    <source>
        <dbReference type="Proteomes" id="UP000054740"/>
    </source>
</evidence>
<dbReference type="InterPro" id="IPR004839">
    <property type="entry name" value="Aminotransferase_I/II_large"/>
</dbReference>
<evidence type="ECO:0000256" key="5">
    <source>
        <dbReference type="ARBA" id="ARBA00022898"/>
    </source>
</evidence>
<reference evidence="9" key="1">
    <citation type="submission" date="2016-01" db="EMBL/GenBank/DDBJ databases">
        <authorList>
            <person name="Peeters C."/>
        </authorList>
    </citation>
    <scope>NUCLEOTIDE SEQUENCE [LARGE SCALE GENOMIC DNA]</scope>
</reference>
<keyword evidence="4 6" id="KW-0808">Transferase</keyword>
<dbReference type="InterPro" id="IPR015421">
    <property type="entry name" value="PyrdxlP-dep_Trfase_major"/>
</dbReference>
<keyword evidence="5" id="KW-0663">Pyridoxal phosphate</keyword>
<proteinExistence type="inferred from homology"/>
<keyword evidence="9" id="KW-1185">Reference proteome</keyword>
<dbReference type="Proteomes" id="UP000054740">
    <property type="component" value="Unassembled WGS sequence"/>
</dbReference>
<dbReference type="InterPro" id="IPR015424">
    <property type="entry name" value="PyrdxlP-dep_Trfase"/>
</dbReference>
<dbReference type="EMBL" id="FCNY02000005">
    <property type="protein sequence ID" value="SAL33747.1"/>
    <property type="molecule type" value="Genomic_DNA"/>
</dbReference>
<evidence type="ECO:0000256" key="6">
    <source>
        <dbReference type="RuleBase" id="RU000481"/>
    </source>
</evidence>
<dbReference type="SUPFAM" id="SSF53383">
    <property type="entry name" value="PLP-dependent transferases"/>
    <property type="match status" value="1"/>
</dbReference>
<dbReference type="PROSITE" id="PS00105">
    <property type="entry name" value="AA_TRANSFER_CLASS_1"/>
    <property type="match status" value="1"/>
</dbReference>
<dbReference type="AlphaFoldDB" id="A0A158GPG0"/>
<evidence type="ECO:0000313" key="8">
    <source>
        <dbReference type="EMBL" id="SAL33747.1"/>
    </source>
</evidence>
<keyword evidence="3 6" id="KW-0032">Aminotransferase</keyword>
<organism evidence="8 9">
    <name type="scientific">Caballeronia cordobensis</name>
    <name type="common">Burkholderia cordobensis</name>
    <dbReference type="NCBI Taxonomy" id="1353886"/>
    <lineage>
        <taxon>Bacteria</taxon>
        <taxon>Pseudomonadati</taxon>
        <taxon>Pseudomonadota</taxon>
        <taxon>Betaproteobacteria</taxon>
        <taxon>Burkholderiales</taxon>
        <taxon>Burkholderiaceae</taxon>
        <taxon>Caballeronia</taxon>
    </lineage>
</organism>
<feature type="domain" description="Aminotransferase class I/classII large" evidence="7">
    <location>
        <begin position="34"/>
        <end position="392"/>
    </location>
</feature>
<dbReference type="InterPro" id="IPR004838">
    <property type="entry name" value="NHTrfase_class1_PyrdxlP-BS"/>
</dbReference>
<sequence length="415" mass="43826">MTQLILSRRASRIGLAPNAAAKARAQALAASGRSVVELTAGEPDFDTPVPVKQAAIEALAAGDTKYTPPAGTADLRAAIRDKLARENRLDYATDQIIVSSGGKHVIYNAFAATLDEGDEVIVPAPFWQSFPAMVSINDGVPVTVASRPEDGYKLTPARLEAAITPRTRWLILNTPSNPGGAVYDIDELSALAAVLRRHPHVWVLLDEIYEHIRFDGGARDHFLTLAPDLAARTLIVNGASKPYAMTGWRVGYGAGPVELIRAMVVVQSQSTSSPSSIGQAALAAALRGDQAFVAMSVAAYRERRGLLLDALAKIDGVRCVPPQGAFFAFVDVNALIGSTTPKGETIASDVDFVAYLLHEHGLAVVDGTSFGTPDHIRLSMVADSAKLVEGAARLAAAVAALKRAQAPARLQQEAA</sequence>
<dbReference type="GO" id="GO:0008483">
    <property type="term" value="F:transaminase activity"/>
    <property type="evidence" value="ECO:0007669"/>
    <property type="project" value="UniProtKB-KW"/>
</dbReference>
<comment type="similarity">
    <text evidence="2 6">Belongs to the class-I pyridoxal-phosphate-dependent aminotransferase family.</text>
</comment>
<evidence type="ECO:0000259" key="7">
    <source>
        <dbReference type="Pfam" id="PF00155"/>
    </source>
</evidence>
<dbReference type="InterPro" id="IPR050596">
    <property type="entry name" value="AspAT/PAT-like"/>
</dbReference>
<accession>A0A158GPG0</accession>
<dbReference type="InterPro" id="IPR015422">
    <property type="entry name" value="PyrdxlP-dep_Trfase_small"/>
</dbReference>
<dbReference type="PANTHER" id="PTHR46383">
    <property type="entry name" value="ASPARTATE AMINOTRANSFERASE"/>
    <property type="match status" value="1"/>
</dbReference>
<evidence type="ECO:0000256" key="4">
    <source>
        <dbReference type="ARBA" id="ARBA00022679"/>
    </source>
</evidence>
<gene>
    <name evidence="8" type="ORF">AWB70_02266</name>
</gene>
<evidence type="ECO:0000256" key="2">
    <source>
        <dbReference type="ARBA" id="ARBA00007441"/>
    </source>
</evidence>
<dbReference type="Gene3D" id="3.90.1150.10">
    <property type="entry name" value="Aspartate Aminotransferase, domain 1"/>
    <property type="match status" value="1"/>
</dbReference>
<dbReference type="GO" id="GO:0030170">
    <property type="term" value="F:pyridoxal phosphate binding"/>
    <property type="evidence" value="ECO:0007669"/>
    <property type="project" value="InterPro"/>
</dbReference>